<evidence type="ECO:0000256" key="2">
    <source>
        <dbReference type="ARBA" id="ARBA00022475"/>
    </source>
</evidence>
<dbReference type="PANTHER" id="PTHR30606:SF10">
    <property type="entry name" value="PHOSPHATIDYLINOSITOL MANNOSIDE ACYLTRANSFERASE"/>
    <property type="match status" value="1"/>
</dbReference>
<evidence type="ECO:0000256" key="6">
    <source>
        <dbReference type="ARBA" id="ARBA00023315"/>
    </source>
</evidence>
<dbReference type="EMBL" id="LAZR01000061">
    <property type="protein sequence ID" value="KKN96908.1"/>
    <property type="molecule type" value="Genomic_DNA"/>
</dbReference>
<reference evidence="7" key="1">
    <citation type="journal article" date="2015" name="Nature">
        <title>Complex archaea that bridge the gap between prokaryotes and eukaryotes.</title>
        <authorList>
            <person name="Spang A."/>
            <person name="Saw J.H."/>
            <person name="Jorgensen S.L."/>
            <person name="Zaremba-Niedzwiedzka K."/>
            <person name="Martijn J."/>
            <person name="Lind A.E."/>
            <person name="van Eijk R."/>
            <person name="Schleper C."/>
            <person name="Guy L."/>
            <person name="Ettema T.J."/>
        </authorList>
    </citation>
    <scope>NUCLEOTIDE SEQUENCE</scope>
</reference>
<comment type="caution">
    <text evidence="7">The sequence shown here is derived from an EMBL/GenBank/DDBJ whole genome shotgun (WGS) entry which is preliminary data.</text>
</comment>
<proteinExistence type="predicted"/>
<keyword evidence="3" id="KW-0997">Cell inner membrane</keyword>
<dbReference type="GO" id="GO:1901137">
    <property type="term" value="P:carbohydrate derivative biosynthetic process"/>
    <property type="evidence" value="ECO:0007669"/>
    <property type="project" value="UniProtKB-ARBA"/>
</dbReference>
<keyword evidence="6" id="KW-0012">Acyltransferase</keyword>
<name>A0A0F9XWY7_9ZZZZ</name>
<evidence type="ECO:0000256" key="1">
    <source>
        <dbReference type="ARBA" id="ARBA00004533"/>
    </source>
</evidence>
<keyword evidence="5" id="KW-0472">Membrane</keyword>
<dbReference type="InterPro" id="IPR004960">
    <property type="entry name" value="LipA_acyltrans"/>
</dbReference>
<evidence type="ECO:0000256" key="3">
    <source>
        <dbReference type="ARBA" id="ARBA00022519"/>
    </source>
</evidence>
<gene>
    <name evidence="7" type="ORF">LCGC14_0161580</name>
</gene>
<accession>A0A0F9XWY7</accession>
<sequence length="311" mass="36316">MAKPRNKVSDYLQYLGLRIFEMFVRMFPPRVNYTTAAFIGNMLFYFDRRHRERGIEHLRRSFPDWSDRKLRRTAKASMRSMLYLGLEVLLTPDLMTPSRWRRHVTFINQEANLKQLLRQRRGAIYVTGHFGNWEVTGYTMATVGFPVYAVARPLDNPYLNEHILGVRERTGMTILDKKGVAEQVDDILDAHGAISFIADQDAGRKGCFVDFFGRKASTYKSIALIAMRHEVPILVGFGRRMSRDFQFEIGICRIIDPTEWADKDDPMTWITQEYTTALENIIRTAPEQYLWVHRRWKHRPKNEPPAPDGIA</sequence>
<protein>
    <recommendedName>
        <fullName evidence="8">Lipid A biosynthesis acyltransferase</fullName>
    </recommendedName>
</protein>
<evidence type="ECO:0008006" key="8">
    <source>
        <dbReference type="Google" id="ProtNLM"/>
    </source>
</evidence>
<comment type="subcellular location">
    <subcellularLocation>
        <location evidence="1">Cell inner membrane</location>
    </subcellularLocation>
</comment>
<keyword evidence="2" id="KW-1003">Cell membrane</keyword>
<dbReference type="AlphaFoldDB" id="A0A0F9XWY7"/>
<dbReference type="Pfam" id="PF03279">
    <property type="entry name" value="Lip_A_acyltrans"/>
    <property type="match status" value="1"/>
</dbReference>
<evidence type="ECO:0000256" key="5">
    <source>
        <dbReference type="ARBA" id="ARBA00023136"/>
    </source>
</evidence>
<dbReference type="PIRSF" id="PIRSF026649">
    <property type="entry name" value="MsbB"/>
    <property type="match status" value="1"/>
</dbReference>
<organism evidence="7">
    <name type="scientific">marine sediment metagenome</name>
    <dbReference type="NCBI Taxonomy" id="412755"/>
    <lineage>
        <taxon>unclassified sequences</taxon>
        <taxon>metagenomes</taxon>
        <taxon>ecological metagenomes</taxon>
    </lineage>
</organism>
<dbReference type="GO" id="GO:0005886">
    <property type="term" value="C:plasma membrane"/>
    <property type="evidence" value="ECO:0007669"/>
    <property type="project" value="UniProtKB-SubCell"/>
</dbReference>
<dbReference type="GO" id="GO:0008610">
    <property type="term" value="P:lipid biosynthetic process"/>
    <property type="evidence" value="ECO:0007669"/>
    <property type="project" value="UniProtKB-ARBA"/>
</dbReference>
<dbReference type="CDD" id="cd07984">
    <property type="entry name" value="LPLAT_LABLAT-like"/>
    <property type="match status" value="1"/>
</dbReference>
<dbReference type="GO" id="GO:0016746">
    <property type="term" value="F:acyltransferase activity"/>
    <property type="evidence" value="ECO:0007669"/>
    <property type="project" value="UniProtKB-KW"/>
</dbReference>
<dbReference type="PANTHER" id="PTHR30606">
    <property type="entry name" value="LIPID A BIOSYNTHESIS LAUROYL ACYLTRANSFERASE"/>
    <property type="match status" value="1"/>
</dbReference>
<evidence type="ECO:0000313" key="7">
    <source>
        <dbReference type="EMBL" id="KKN96908.1"/>
    </source>
</evidence>
<keyword evidence="4" id="KW-0808">Transferase</keyword>
<evidence type="ECO:0000256" key="4">
    <source>
        <dbReference type="ARBA" id="ARBA00022679"/>
    </source>
</evidence>